<comment type="caution">
    <text evidence="2">The sequence shown here is derived from an EMBL/GenBank/DDBJ whole genome shotgun (WGS) entry which is preliminary data.</text>
</comment>
<proteinExistence type="predicted"/>
<organism evidence="2 3">
    <name type="scientific">Parafrankia soli</name>
    <dbReference type="NCBI Taxonomy" id="2599596"/>
    <lineage>
        <taxon>Bacteria</taxon>
        <taxon>Bacillati</taxon>
        <taxon>Actinomycetota</taxon>
        <taxon>Actinomycetes</taxon>
        <taxon>Frankiales</taxon>
        <taxon>Frankiaceae</taxon>
        <taxon>Parafrankia</taxon>
    </lineage>
</organism>
<dbReference type="InterPro" id="IPR027417">
    <property type="entry name" value="P-loop_NTPase"/>
</dbReference>
<dbReference type="PANTHER" id="PTHR42855:SF1">
    <property type="entry name" value="ABC TRANSPORTER DOMAIN-CONTAINING PROTEIN"/>
    <property type="match status" value="1"/>
</dbReference>
<protein>
    <recommendedName>
        <fullName evidence="1">ABC transporter domain-containing protein</fullName>
    </recommendedName>
</protein>
<dbReference type="InterPro" id="IPR003439">
    <property type="entry name" value="ABC_transporter-like_ATP-bd"/>
</dbReference>
<keyword evidence="3" id="KW-1185">Reference proteome</keyword>
<dbReference type="PANTHER" id="PTHR42855">
    <property type="entry name" value="ABC TRANSPORTER ATP-BINDING SUBUNIT"/>
    <property type="match status" value="1"/>
</dbReference>
<dbReference type="EMBL" id="MAXA01000212">
    <property type="protein sequence ID" value="OHV28505.1"/>
    <property type="molecule type" value="Genomic_DNA"/>
</dbReference>
<dbReference type="InterPro" id="IPR051309">
    <property type="entry name" value="ABCF_ATPase"/>
</dbReference>
<accession>A0A1S1Q5M6</accession>
<sequence length="87" mass="9068">MRGDITQPSDDQEDSCVSTAQLALHDITKRYQDHVVLDRIGVTIKPGEKVGVIGENGSGKSTLIKLIAGQEEPDNGALTVVAPGGVG</sequence>
<evidence type="ECO:0000259" key="1">
    <source>
        <dbReference type="Pfam" id="PF00005"/>
    </source>
</evidence>
<dbReference type="Proteomes" id="UP000179769">
    <property type="component" value="Unassembled WGS sequence"/>
</dbReference>
<name>A0A1S1Q5M6_9ACTN</name>
<reference evidence="3" key="1">
    <citation type="submission" date="2016-07" db="EMBL/GenBank/DDBJ databases">
        <title>Frankia sp. NRRL B-16219 Genome sequencing.</title>
        <authorList>
            <person name="Ghodhbane-Gtari F."/>
            <person name="Swanson E."/>
            <person name="Gueddou A."/>
            <person name="Louati M."/>
            <person name="Nouioui I."/>
            <person name="Hezbri K."/>
            <person name="Abebe-Akele F."/>
            <person name="Simpson S."/>
            <person name="Morris K."/>
            <person name="Thomas K."/>
            <person name="Gtari M."/>
            <person name="Tisa L.S."/>
        </authorList>
    </citation>
    <scope>NUCLEOTIDE SEQUENCE [LARGE SCALE GENOMIC DNA]</scope>
    <source>
        <strain evidence="3">NRRL B-16219</strain>
    </source>
</reference>
<dbReference type="Pfam" id="PF00005">
    <property type="entry name" value="ABC_tran"/>
    <property type="match status" value="1"/>
</dbReference>
<dbReference type="Gene3D" id="3.40.50.300">
    <property type="entry name" value="P-loop containing nucleotide triphosphate hydrolases"/>
    <property type="match status" value="1"/>
</dbReference>
<dbReference type="AlphaFoldDB" id="A0A1S1Q5M6"/>
<evidence type="ECO:0000313" key="2">
    <source>
        <dbReference type="EMBL" id="OHV28505.1"/>
    </source>
</evidence>
<evidence type="ECO:0000313" key="3">
    <source>
        <dbReference type="Proteomes" id="UP000179769"/>
    </source>
</evidence>
<dbReference type="SUPFAM" id="SSF52540">
    <property type="entry name" value="P-loop containing nucleoside triphosphate hydrolases"/>
    <property type="match status" value="1"/>
</dbReference>
<dbReference type="GO" id="GO:0005524">
    <property type="term" value="F:ATP binding"/>
    <property type="evidence" value="ECO:0007669"/>
    <property type="project" value="InterPro"/>
</dbReference>
<dbReference type="GO" id="GO:0016887">
    <property type="term" value="F:ATP hydrolysis activity"/>
    <property type="evidence" value="ECO:0007669"/>
    <property type="project" value="InterPro"/>
</dbReference>
<gene>
    <name evidence="2" type="ORF">BBK14_17860</name>
</gene>
<feature type="domain" description="ABC transporter" evidence="1">
    <location>
        <begin position="37"/>
        <end position="79"/>
    </location>
</feature>